<evidence type="ECO:0000313" key="3">
    <source>
        <dbReference type="Proteomes" id="UP000247498"/>
    </source>
</evidence>
<evidence type="ECO:0008006" key="4">
    <source>
        <dbReference type="Google" id="ProtNLM"/>
    </source>
</evidence>
<accession>A0A2V0NNJ1</accession>
<dbReference type="EMBL" id="BDRX01000008">
    <property type="protein sequence ID" value="GBF89138.1"/>
    <property type="molecule type" value="Genomic_DNA"/>
</dbReference>
<comment type="caution">
    <text evidence="2">The sequence shown here is derived from an EMBL/GenBank/DDBJ whole genome shotgun (WGS) entry which is preliminary data.</text>
</comment>
<feature type="chain" id="PRO_5015918092" description="SET domain-containing protein" evidence="1">
    <location>
        <begin position="23"/>
        <end position="410"/>
    </location>
</feature>
<reference evidence="2 3" key="1">
    <citation type="journal article" date="2018" name="Sci. Rep.">
        <title>Raphidocelis subcapitata (=Pseudokirchneriella subcapitata) provides an insight into genome evolution and environmental adaptations in the Sphaeropleales.</title>
        <authorList>
            <person name="Suzuki S."/>
            <person name="Yamaguchi H."/>
            <person name="Nakajima N."/>
            <person name="Kawachi M."/>
        </authorList>
    </citation>
    <scope>NUCLEOTIDE SEQUENCE [LARGE SCALE GENOMIC DNA]</scope>
    <source>
        <strain evidence="2 3">NIES-35</strain>
    </source>
</reference>
<organism evidence="2 3">
    <name type="scientific">Raphidocelis subcapitata</name>
    <dbReference type="NCBI Taxonomy" id="307507"/>
    <lineage>
        <taxon>Eukaryota</taxon>
        <taxon>Viridiplantae</taxon>
        <taxon>Chlorophyta</taxon>
        <taxon>core chlorophytes</taxon>
        <taxon>Chlorophyceae</taxon>
        <taxon>CS clade</taxon>
        <taxon>Sphaeropleales</taxon>
        <taxon>Selenastraceae</taxon>
        <taxon>Raphidocelis</taxon>
    </lineage>
</organism>
<dbReference type="GO" id="GO:0016279">
    <property type="term" value="F:protein-lysine N-methyltransferase activity"/>
    <property type="evidence" value="ECO:0007669"/>
    <property type="project" value="TreeGrafter"/>
</dbReference>
<dbReference type="InterPro" id="IPR050600">
    <property type="entry name" value="SETD3_SETD6_MTase"/>
</dbReference>
<protein>
    <recommendedName>
        <fullName evidence="4">SET domain-containing protein</fullName>
    </recommendedName>
</protein>
<name>A0A2V0NNJ1_9CHLO</name>
<dbReference type="SUPFAM" id="SSF82199">
    <property type="entry name" value="SET domain"/>
    <property type="match status" value="1"/>
</dbReference>
<gene>
    <name evidence="2" type="ORF">Rsub_01855</name>
</gene>
<feature type="signal peptide" evidence="1">
    <location>
        <begin position="1"/>
        <end position="22"/>
    </location>
</feature>
<evidence type="ECO:0000313" key="2">
    <source>
        <dbReference type="EMBL" id="GBF89138.1"/>
    </source>
</evidence>
<dbReference type="InParanoid" id="A0A2V0NNJ1"/>
<dbReference type="AlphaFoldDB" id="A0A2V0NNJ1"/>
<keyword evidence="1" id="KW-0732">Signal</keyword>
<dbReference type="PANTHER" id="PTHR13271">
    <property type="entry name" value="UNCHARACTERIZED PUTATIVE METHYLTRANSFERASE"/>
    <property type="match status" value="1"/>
</dbReference>
<proteinExistence type="predicted"/>
<dbReference type="InterPro" id="IPR046341">
    <property type="entry name" value="SET_dom_sf"/>
</dbReference>
<sequence length="410" mass="42587">MAQKRMLHVILVLAAAAAAATAPGAAATADAAAADIGGAAALAEGPTADELEFLAWLKKQGAEFNVELRTLNGVRGTYATKELKRGDVIAKVPLNAAFWAAVDGAEEELMKAAKDPAHPLAPYLRVTPTLRAPGPGEPRPAHASTIPREYMHLVGGAVAASRAADAQHAHAMFWAEHGLSLMRKGITAGDFKAAVVTVARAASFNYRGEEQVVLVPLLTMANPASGCPNWLSVQPCRAPPQKAPSPLDAPNAARDGADPSELCAVWSSGGAARAGAQLCASYGLARPDLVFFQYGSNLPASPPPPLALEDMANVDEVIGEDGGLDGTLLSGVFDGDLEELKEEHLRLSGLIEALEADFAVASATPAAAEDPGGAILQGMLQLWRVRAAAAAAERARIEARISEEVDEEEL</sequence>
<keyword evidence="3" id="KW-1185">Reference proteome</keyword>
<evidence type="ECO:0000256" key="1">
    <source>
        <dbReference type="SAM" id="SignalP"/>
    </source>
</evidence>
<dbReference type="Proteomes" id="UP000247498">
    <property type="component" value="Unassembled WGS sequence"/>
</dbReference>
<dbReference type="Gene3D" id="3.90.1410.10">
    <property type="entry name" value="set domain protein methyltransferase, domain 1"/>
    <property type="match status" value="1"/>
</dbReference>